<dbReference type="Proteomes" id="UP001432312">
    <property type="component" value="Chromosome"/>
</dbReference>
<evidence type="ECO:0000313" key="2">
    <source>
        <dbReference type="EMBL" id="WUN83343.1"/>
    </source>
</evidence>
<proteinExistence type="predicted"/>
<name>A0ABZ1QN05_9ACTN</name>
<gene>
    <name evidence="2" type="ORF">OHA91_35405</name>
</gene>
<keyword evidence="1" id="KW-1133">Transmembrane helix</keyword>
<dbReference type="GeneID" id="95501452"/>
<evidence type="ECO:0000256" key="1">
    <source>
        <dbReference type="SAM" id="Phobius"/>
    </source>
</evidence>
<dbReference type="EMBL" id="CP108036">
    <property type="protein sequence ID" value="WUN83343.1"/>
    <property type="molecule type" value="Genomic_DNA"/>
</dbReference>
<accession>A0ABZ1QN05</accession>
<keyword evidence="3" id="KW-1185">Reference proteome</keyword>
<sequence>MAKSVGEFLVESVGEAVAEVVLSLLACALLGLLALIVYVSWSFSPRVTVAGAGLLSLALAHGAWRTFRAPAKGRRRRGLAAVTTVVFTATAATAAFLALYAPGCGCL</sequence>
<protein>
    <submittedName>
        <fullName evidence="2">Lysine transporter LysE</fullName>
    </submittedName>
</protein>
<organism evidence="2 3">
    <name type="scientific">Streptomyces erythrochromogenes</name>
    <dbReference type="NCBI Taxonomy" id="285574"/>
    <lineage>
        <taxon>Bacteria</taxon>
        <taxon>Bacillati</taxon>
        <taxon>Actinomycetota</taxon>
        <taxon>Actinomycetes</taxon>
        <taxon>Kitasatosporales</taxon>
        <taxon>Streptomycetaceae</taxon>
        <taxon>Streptomyces</taxon>
    </lineage>
</organism>
<dbReference type="RefSeq" id="WP_266505344.1">
    <property type="nucleotide sequence ID" value="NZ_CP108036.1"/>
</dbReference>
<evidence type="ECO:0000313" key="3">
    <source>
        <dbReference type="Proteomes" id="UP001432312"/>
    </source>
</evidence>
<reference evidence="2" key="1">
    <citation type="submission" date="2022-10" db="EMBL/GenBank/DDBJ databases">
        <title>The complete genomes of actinobacterial strains from the NBC collection.</title>
        <authorList>
            <person name="Joergensen T.S."/>
            <person name="Alvarez Arevalo M."/>
            <person name="Sterndorff E.B."/>
            <person name="Faurdal D."/>
            <person name="Vuksanovic O."/>
            <person name="Mourched A.-S."/>
            <person name="Charusanti P."/>
            <person name="Shaw S."/>
            <person name="Blin K."/>
            <person name="Weber T."/>
        </authorList>
    </citation>
    <scope>NUCLEOTIDE SEQUENCE</scope>
    <source>
        <strain evidence="2">NBC_00303</strain>
    </source>
</reference>
<keyword evidence="1" id="KW-0812">Transmembrane</keyword>
<keyword evidence="1" id="KW-0472">Membrane</keyword>
<feature type="transmembrane region" description="Helical" evidence="1">
    <location>
        <begin position="20"/>
        <end position="41"/>
    </location>
</feature>
<feature type="transmembrane region" description="Helical" evidence="1">
    <location>
        <begin position="79"/>
        <end position="101"/>
    </location>
</feature>
<feature type="transmembrane region" description="Helical" evidence="1">
    <location>
        <begin position="47"/>
        <end position="67"/>
    </location>
</feature>